<evidence type="ECO:0000256" key="1">
    <source>
        <dbReference type="SAM" id="Coils"/>
    </source>
</evidence>
<feature type="coiled-coil region" evidence="1">
    <location>
        <begin position="98"/>
        <end position="125"/>
    </location>
</feature>
<dbReference type="GO" id="GO:0007059">
    <property type="term" value="P:chromosome segregation"/>
    <property type="evidence" value="ECO:0007669"/>
    <property type="project" value="TreeGrafter"/>
</dbReference>
<organism evidence="2 3">
    <name type="scientific">Saccharomyces cerevisiae (strain YJM789)</name>
    <name type="common">Baker's yeast</name>
    <dbReference type="NCBI Taxonomy" id="307796"/>
    <lineage>
        <taxon>Eukaryota</taxon>
        <taxon>Fungi</taxon>
        <taxon>Dikarya</taxon>
        <taxon>Ascomycota</taxon>
        <taxon>Saccharomycotina</taxon>
        <taxon>Saccharomycetes</taxon>
        <taxon>Saccharomycetales</taxon>
        <taxon>Saccharomycetaceae</taxon>
        <taxon>Saccharomyces</taxon>
    </lineage>
</organism>
<dbReference type="AlphaFoldDB" id="A7A1K0"/>
<dbReference type="PANTHER" id="PTHR28064">
    <property type="entry name" value="INNER KINETOCHORE SUBUNIT NKP2"/>
    <property type="match status" value="1"/>
</dbReference>
<proteinExistence type="predicted"/>
<dbReference type="OrthoDB" id="4052652at2759"/>
<dbReference type="InterPro" id="IPR018565">
    <property type="entry name" value="Nkp2/Cnl2"/>
</dbReference>
<dbReference type="PANTHER" id="PTHR28064:SF1">
    <property type="entry name" value="INNER KINETOCHORE SUBUNIT NKP2"/>
    <property type="match status" value="1"/>
</dbReference>
<dbReference type="GO" id="GO:0031511">
    <property type="term" value="C:Mis6-Sim4 complex"/>
    <property type="evidence" value="ECO:0007669"/>
    <property type="project" value="TreeGrafter"/>
</dbReference>
<reference evidence="2 3" key="1">
    <citation type="journal article" date="2007" name="Proc. Natl. Acad. Sci. U.S.A.">
        <title>Genome sequencing and comparative analysis of Saccharomyces cerevisiae strain YJM789.</title>
        <authorList>
            <person name="Wei W."/>
            <person name="McCusker J.H."/>
            <person name="Hyman R.W."/>
            <person name="Jones T."/>
            <person name="Ning Y."/>
            <person name="Cao Z."/>
            <person name="Gu Z."/>
            <person name="Bruno D."/>
            <person name="Miranda M."/>
            <person name="Nguyen M."/>
            <person name="Wilhelmy J."/>
            <person name="Komp C."/>
            <person name="Tamse R."/>
            <person name="Wang X."/>
            <person name="Jia P."/>
            <person name="Luedi P."/>
            <person name="Oefner P.J."/>
            <person name="David L."/>
            <person name="Dietrich F.S."/>
            <person name="Li Y."/>
            <person name="Davis R.W."/>
            <person name="Steinmetz L.M."/>
        </authorList>
    </citation>
    <scope>NUCLEOTIDE SEQUENCE [LARGE SCALE GENOMIC DNA]</scope>
    <source>
        <strain evidence="2 3">YJM789</strain>
    </source>
</reference>
<accession>A7A1K0</accession>
<dbReference type="HOGENOM" id="CLU_135200_0_0_1"/>
<name>A7A1K0_YEAS7</name>
<keyword evidence="1" id="KW-0175">Coiled coil</keyword>
<dbReference type="Proteomes" id="UP000007060">
    <property type="component" value="Unassembled WGS sequence"/>
</dbReference>
<protein>
    <submittedName>
        <fullName evidence="2">Non-essential kinetochore protein</fullName>
    </submittedName>
</protein>
<dbReference type="SMR" id="A7A1K0"/>
<evidence type="ECO:0000313" key="2">
    <source>
        <dbReference type="EMBL" id="EDN59228.1"/>
    </source>
</evidence>
<dbReference type="EMBL" id="AAFW02000171">
    <property type="protein sequence ID" value="EDN59228.1"/>
    <property type="molecule type" value="Genomic_DNA"/>
</dbReference>
<evidence type="ECO:0000313" key="3">
    <source>
        <dbReference type="Proteomes" id="UP000007060"/>
    </source>
</evidence>
<gene>
    <name evidence="2" type="primary">NKP2</name>
    <name evidence="2" type="ORF">SCY_3878</name>
</gene>
<comment type="caution">
    <text evidence="2">The sequence shown here is derived from an EMBL/GenBank/DDBJ whole genome shotgun (WGS) entry which is preliminary data.</text>
</comment>
<sequence>MNSEQLLHNYVSDSLLTTLISFQEFKQQLQSYTSDEQQLQHWYELLQARDARVTSELEARIKQFFITLRSRLLRFLESEQLSHSLSLETLIDALYKINDLLQQRLQILDDAIQEKTSELAEFENMVRSPSAGDNAIPGLLQIIQSYINLLEEN</sequence>
<dbReference type="Pfam" id="PF09447">
    <property type="entry name" value="Cnl2_NKP2"/>
    <property type="match status" value="1"/>
</dbReference>